<dbReference type="Proteomes" id="UP000198623">
    <property type="component" value="Unassembled WGS sequence"/>
</dbReference>
<evidence type="ECO:0000259" key="6">
    <source>
        <dbReference type="Pfam" id="PF01386"/>
    </source>
</evidence>
<proteinExistence type="inferred from homology"/>
<name>A0A1I2TW92_9GAMM</name>
<dbReference type="InterPro" id="IPR020930">
    <property type="entry name" value="Ribosomal_uL5_bac-type"/>
</dbReference>
<dbReference type="Pfam" id="PF01386">
    <property type="entry name" value="Ribosomal_L25p"/>
    <property type="match status" value="1"/>
</dbReference>
<dbReference type="SUPFAM" id="SSF50715">
    <property type="entry name" value="Ribosomal protein L25-like"/>
    <property type="match status" value="1"/>
</dbReference>
<gene>
    <name evidence="5" type="primary">rplY</name>
    <name evidence="5" type="synonym">ctc</name>
    <name evidence="8" type="ORF">SAMN05216175_11155</name>
</gene>
<dbReference type="GO" id="GO:0003735">
    <property type="term" value="F:structural constituent of ribosome"/>
    <property type="evidence" value="ECO:0007669"/>
    <property type="project" value="InterPro"/>
</dbReference>
<dbReference type="InterPro" id="IPR037121">
    <property type="entry name" value="Ribosomal_bL25_C"/>
</dbReference>
<dbReference type="NCBIfam" id="NF004612">
    <property type="entry name" value="PRK05943.1"/>
    <property type="match status" value="1"/>
</dbReference>
<dbReference type="NCBIfam" id="NF004128">
    <property type="entry name" value="PRK05618.1-2"/>
    <property type="match status" value="1"/>
</dbReference>
<dbReference type="STRING" id="1045558.SAMN05216175_11155"/>
<evidence type="ECO:0000256" key="2">
    <source>
        <dbReference type="ARBA" id="ARBA00022884"/>
    </source>
</evidence>
<dbReference type="InterPro" id="IPR029751">
    <property type="entry name" value="Ribosomal_L25_dom"/>
</dbReference>
<dbReference type="Pfam" id="PF14693">
    <property type="entry name" value="Ribosomal_TL5_C"/>
    <property type="match status" value="1"/>
</dbReference>
<dbReference type="PANTHER" id="PTHR33284:SF1">
    <property type="entry name" value="RIBOSOMAL PROTEIN L25_GLN-TRNA SYNTHETASE, ANTI-CODON-BINDING DOMAIN-CONTAINING PROTEIN"/>
    <property type="match status" value="1"/>
</dbReference>
<keyword evidence="2 5" id="KW-0694">RNA-binding</keyword>
<dbReference type="PANTHER" id="PTHR33284">
    <property type="entry name" value="RIBOSOMAL PROTEIN L25/GLN-TRNA SYNTHETASE, ANTI-CODON-BINDING DOMAIN-CONTAINING PROTEIN"/>
    <property type="match status" value="1"/>
</dbReference>
<dbReference type="NCBIfam" id="NF004130">
    <property type="entry name" value="PRK05618.1-5"/>
    <property type="match status" value="1"/>
</dbReference>
<comment type="similarity">
    <text evidence="5">Belongs to the bacterial ribosomal protein bL25 family. CTC subfamily.</text>
</comment>
<dbReference type="NCBIfam" id="TIGR00731">
    <property type="entry name" value="bL25_bact_ctc"/>
    <property type="match status" value="1"/>
</dbReference>
<dbReference type="InterPro" id="IPR020055">
    <property type="entry name" value="Ribosomal_bL25_short"/>
</dbReference>
<evidence type="ECO:0000256" key="4">
    <source>
        <dbReference type="ARBA" id="ARBA00023274"/>
    </source>
</evidence>
<keyword evidence="1 5" id="KW-0699">rRNA-binding</keyword>
<sequence length="195" mass="21324">MSNFVVEAVTRVDQGKGASRRLRHEGLVPGVVYGSETPVSISMINKDLTKLITDESFFSSILTLKIDGKEEKVIIKDLQRHPAKSVVMHADFQRVDKDSKIKITVPLHFVNFAQSAASKAAAKFAVESNVVEILCLPADLPESLNVDLSGIEIAQTLHFSDITLPKGIEIAALRRGEDHNQGIGYVYSPRGVKAD</sequence>
<keyword evidence="9" id="KW-1185">Reference proteome</keyword>
<evidence type="ECO:0000256" key="3">
    <source>
        <dbReference type="ARBA" id="ARBA00022980"/>
    </source>
</evidence>
<dbReference type="GO" id="GO:0022625">
    <property type="term" value="C:cytosolic large ribosomal subunit"/>
    <property type="evidence" value="ECO:0007669"/>
    <property type="project" value="TreeGrafter"/>
</dbReference>
<dbReference type="EMBL" id="FOOU01000011">
    <property type="protein sequence ID" value="SFG69142.1"/>
    <property type="molecule type" value="Genomic_DNA"/>
</dbReference>
<accession>A0A1I2TW92</accession>
<dbReference type="GO" id="GO:0008097">
    <property type="term" value="F:5S rRNA binding"/>
    <property type="evidence" value="ECO:0007669"/>
    <property type="project" value="InterPro"/>
</dbReference>
<comment type="function">
    <text evidence="5">This is one of the proteins that binds to the 5S RNA in the ribosome where it forms part of the central protuberance.</text>
</comment>
<dbReference type="InterPro" id="IPR020057">
    <property type="entry name" value="Ribosomal_bL25_b-dom"/>
</dbReference>
<dbReference type="Gene3D" id="2.170.120.20">
    <property type="entry name" value="Ribosomal protein L25, beta domain"/>
    <property type="match status" value="1"/>
</dbReference>
<comment type="subunit">
    <text evidence="5">Part of the 50S ribosomal subunit; part of the 5S rRNA/L5/L18/L25 subcomplex. Contacts the 5S rRNA. Binds to the 5S rRNA independently of L5 and L18.</text>
</comment>
<organism evidence="8 9">
    <name type="scientific">Neptunomonas qingdaonensis</name>
    <dbReference type="NCBI Taxonomy" id="1045558"/>
    <lineage>
        <taxon>Bacteria</taxon>
        <taxon>Pseudomonadati</taxon>
        <taxon>Pseudomonadota</taxon>
        <taxon>Gammaproteobacteria</taxon>
        <taxon>Oceanospirillales</taxon>
        <taxon>Oceanospirillaceae</taxon>
        <taxon>Neptunomonas</taxon>
    </lineage>
</organism>
<protein>
    <recommendedName>
        <fullName evidence="5">Large ribosomal subunit protein bL25</fullName>
    </recommendedName>
    <alternativeName>
        <fullName evidence="5">General stress protein CTC</fullName>
    </alternativeName>
</protein>
<dbReference type="InterPro" id="IPR001021">
    <property type="entry name" value="Ribosomal_bL25_long"/>
</dbReference>
<evidence type="ECO:0000313" key="8">
    <source>
        <dbReference type="EMBL" id="SFG69142.1"/>
    </source>
</evidence>
<feature type="domain" description="Large ribosomal subunit protein bL25 L25" evidence="6">
    <location>
        <begin position="7"/>
        <end position="92"/>
    </location>
</feature>
<dbReference type="RefSeq" id="WP_090728920.1">
    <property type="nucleotide sequence ID" value="NZ_FOOU01000011.1"/>
</dbReference>
<evidence type="ECO:0000313" key="9">
    <source>
        <dbReference type="Proteomes" id="UP000198623"/>
    </source>
</evidence>
<dbReference type="HAMAP" id="MF_01334">
    <property type="entry name" value="Ribosomal_bL25_CTC"/>
    <property type="match status" value="1"/>
</dbReference>
<dbReference type="InterPro" id="IPR011035">
    <property type="entry name" value="Ribosomal_bL25/Gln-tRNA_synth"/>
</dbReference>
<dbReference type="InterPro" id="IPR020056">
    <property type="entry name" value="Rbsml_bL25/Gln-tRNA_synth_N"/>
</dbReference>
<evidence type="ECO:0000256" key="5">
    <source>
        <dbReference type="HAMAP-Rule" id="MF_01334"/>
    </source>
</evidence>
<feature type="domain" description="Large ribosomal subunit protein bL25 beta" evidence="7">
    <location>
        <begin position="100"/>
        <end position="172"/>
    </location>
</feature>
<dbReference type="OrthoDB" id="9806411at2"/>
<evidence type="ECO:0000256" key="1">
    <source>
        <dbReference type="ARBA" id="ARBA00022730"/>
    </source>
</evidence>
<dbReference type="CDD" id="cd00495">
    <property type="entry name" value="Ribosomal_L25_TL5_CTC"/>
    <property type="match status" value="1"/>
</dbReference>
<keyword evidence="4 5" id="KW-0687">Ribonucleoprotein</keyword>
<dbReference type="GO" id="GO:0006412">
    <property type="term" value="P:translation"/>
    <property type="evidence" value="ECO:0007669"/>
    <property type="project" value="UniProtKB-UniRule"/>
</dbReference>
<dbReference type="AlphaFoldDB" id="A0A1I2TW92"/>
<dbReference type="HAMAP" id="MF_01336">
    <property type="entry name" value="Ribosomal_bL25"/>
    <property type="match status" value="1"/>
</dbReference>
<dbReference type="Gene3D" id="2.40.240.10">
    <property type="entry name" value="Ribosomal Protein L25, Chain P"/>
    <property type="match status" value="1"/>
</dbReference>
<reference evidence="9" key="1">
    <citation type="submission" date="2016-10" db="EMBL/GenBank/DDBJ databases">
        <authorList>
            <person name="Varghese N."/>
            <person name="Submissions S."/>
        </authorList>
    </citation>
    <scope>NUCLEOTIDE SEQUENCE [LARGE SCALE GENOMIC DNA]</scope>
    <source>
        <strain evidence="9">CGMCC 1.10971</strain>
    </source>
</reference>
<keyword evidence="3 5" id="KW-0689">Ribosomal protein</keyword>
<evidence type="ECO:0000259" key="7">
    <source>
        <dbReference type="Pfam" id="PF14693"/>
    </source>
</evidence>